<sequence>MAGDRALTAFPELGHVGRVEGTPFIVVYRLKASWGDAALTILRILHGARRWPRRIE</sequence>
<evidence type="ECO:0008006" key="3">
    <source>
        <dbReference type="Google" id="ProtNLM"/>
    </source>
</evidence>
<protein>
    <recommendedName>
        <fullName evidence="3">ParE-like toxin of type II ParDE toxin-antitoxin system</fullName>
    </recommendedName>
</protein>
<evidence type="ECO:0000313" key="1">
    <source>
        <dbReference type="EMBL" id="QGZ60843.1"/>
    </source>
</evidence>
<organism evidence="1 2">
    <name type="scientific">Paraburkholderia acidisoli</name>
    <dbReference type="NCBI Taxonomy" id="2571748"/>
    <lineage>
        <taxon>Bacteria</taxon>
        <taxon>Pseudomonadati</taxon>
        <taxon>Pseudomonadota</taxon>
        <taxon>Betaproteobacteria</taxon>
        <taxon>Burkholderiales</taxon>
        <taxon>Burkholderiaceae</taxon>
        <taxon>Paraburkholderia</taxon>
    </lineage>
</organism>
<dbReference type="Proteomes" id="UP000433577">
    <property type="component" value="Chromosome 1"/>
</dbReference>
<keyword evidence="2" id="KW-1185">Reference proteome</keyword>
<dbReference type="OrthoDB" id="9798046at2"/>
<accession>A0A7Z2GFI3</accession>
<dbReference type="EMBL" id="CP046913">
    <property type="protein sequence ID" value="QGZ60843.1"/>
    <property type="molecule type" value="Genomic_DNA"/>
</dbReference>
<proteinExistence type="predicted"/>
<reference evidence="1 2" key="1">
    <citation type="submission" date="2019-12" db="EMBL/GenBank/DDBJ databases">
        <title>Paraburkholderia acidiphila 7Q-K02 sp. nov and Paraburkholderia acidisoli DHF22 sp. nov., two strains isolated from forest soil.</title>
        <authorList>
            <person name="Gao Z."/>
            <person name="Qiu L."/>
        </authorList>
    </citation>
    <scope>NUCLEOTIDE SEQUENCE [LARGE SCALE GENOMIC DNA]</scope>
    <source>
        <strain evidence="1 2">DHF22</strain>
    </source>
</reference>
<dbReference type="KEGG" id="pacs:FAZ98_03330"/>
<dbReference type="AlphaFoldDB" id="A0A7Z2GFI3"/>
<evidence type="ECO:0000313" key="2">
    <source>
        <dbReference type="Proteomes" id="UP000433577"/>
    </source>
</evidence>
<name>A0A7Z2GFI3_9BURK</name>
<gene>
    <name evidence="1" type="ORF">FAZ98_03330</name>
</gene>